<sequence length="245" mass="27402">MTLDPQTVWGFPPTSWSLVRKCRGADERAVGVALDQLCRVYWRPLYAYVRGRRLTRADAEDAVQEFFATALRRELFQRASAEEGKLRSFLLTAMKHHLIDRAAREGAARRRPEGGWAEIDFSQAEAEWLRVEESGAAPDAAYERQWAKALIAQAMARLDARYAAEGKRDVFVALKSEALEEPESSEISTTTEAGLSSGARRVAVHRLRKRFSEALREVVADTLPEGGDVEAELRELAVALKEGGR</sequence>
<proteinExistence type="predicted"/>
<name>A0A556QJ38_9BACT</name>
<comment type="caution">
    <text evidence="5">The sequence shown here is derived from an EMBL/GenBank/DDBJ whole genome shotgun (WGS) entry which is preliminary data.</text>
</comment>
<keyword evidence="6" id="KW-1185">Reference proteome</keyword>
<evidence type="ECO:0000256" key="3">
    <source>
        <dbReference type="ARBA" id="ARBA00023163"/>
    </source>
</evidence>
<evidence type="ECO:0000256" key="1">
    <source>
        <dbReference type="ARBA" id="ARBA00023015"/>
    </source>
</evidence>
<reference evidence="5 6" key="1">
    <citation type="submission" date="2019-07" db="EMBL/GenBank/DDBJ databases">
        <title>Description of 53C-WASEF.</title>
        <authorList>
            <person name="Pitt A."/>
            <person name="Hahn M.W."/>
        </authorList>
    </citation>
    <scope>NUCLEOTIDE SEQUENCE [LARGE SCALE GENOMIC DNA]</scope>
    <source>
        <strain evidence="5 6">53C-WASEF</strain>
    </source>
</reference>
<organism evidence="5 6">
    <name type="scientific">Rariglobus hedericola</name>
    <dbReference type="NCBI Taxonomy" id="2597822"/>
    <lineage>
        <taxon>Bacteria</taxon>
        <taxon>Pseudomonadati</taxon>
        <taxon>Verrucomicrobiota</taxon>
        <taxon>Opitutia</taxon>
        <taxon>Opitutales</taxon>
        <taxon>Opitutaceae</taxon>
        <taxon>Rariglobus</taxon>
    </lineage>
</organism>
<dbReference type="PANTHER" id="PTHR43133">
    <property type="entry name" value="RNA POLYMERASE ECF-TYPE SIGMA FACTO"/>
    <property type="match status" value="1"/>
</dbReference>
<gene>
    <name evidence="5" type="ORF">FPL22_10965</name>
</gene>
<accession>A0A556QJ38</accession>
<keyword evidence="1" id="KW-0805">Transcription regulation</keyword>
<dbReference type="InterPro" id="IPR013325">
    <property type="entry name" value="RNA_pol_sigma_r2"/>
</dbReference>
<keyword evidence="3" id="KW-0804">Transcription</keyword>
<dbReference type="RefSeq" id="WP_144230399.1">
    <property type="nucleotide sequence ID" value="NZ_CBCRVV010000014.1"/>
</dbReference>
<dbReference type="AlphaFoldDB" id="A0A556QJ38"/>
<dbReference type="InterPro" id="IPR039425">
    <property type="entry name" value="RNA_pol_sigma-70-like"/>
</dbReference>
<dbReference type="InterPro" id="IPR007627">
    <property type="entry name" value="RNA_pol_sigma70_r2"/>
</dbReference>
<dbReference type="SUPFAM" id="SSF88946">
    <property type="entry name" value="Sigma2 domain of RNA polymerase sigma factors"/>
    <property type="match status" value="1"/>
</dbReference>
<dbReference type="Proteomes" id="UP000315648">
    <property type="component" value="Unassembled WGS sequence"/>
</dbReference>
<feature type="domain" description="RNA polymerase sigma-70 region 2" evidence="4">
    <location>
        <begin position="41"/>
        <end position="106"/>
    </location>
</feature>
<keyword evidence="2" id="KW-0731">Sigma factor</keyword>
<dbReference type="EMBL" id="VMBG01000002">
    <property type="protein sequence ID" value="TSJ76642.1"/>
    <property type="molecule type" value="Genomic_DNA"/>
</dbReference>
<evidence type="ECO:0000256" key="2">
    <source>
        <dbReference type="ARBA" id="ARBA00023082"/>
    </source>
</evidence>
<dbReference type="GO" id="GO:0006352">
    <property type="term" value="P:DNA-templated transcription initiation"/>
    <property type="evidence" value="ECO:0007669"/>
    <property type="project" value="InterPro"/>
</dbReference>
<dbReference type="GO" id="GO:0016987">
    <property type="term" value="F:sigma factor activity"/>
    <property type="evidence" value="ECO:0007669"/>
    <property type="project" value="UniProtKB-KW"/>
</dbReference>
<evidence type="ECO:0000313" key="6">
    <source>
        <dbReference type="Proteomes" id="UP000315648"/>
    </source>
</evidence>
<dbReference type="OrthoDB" id="128557at2"/>
<evidence type="ECO:0000259" key="4">
    <source>
        <dbReference type="Pfam" id="PF04542"/>
    </source>
</evidence>
<dbReference type="Gene3D" id="1.10.1740.10">
    <property type="match status" value="1"/>
</dbReference>
<dbReference type="PANTHER" id="PTHR43133:SF51">
    <property type="entry name" value="RNA POLYMERASE SIGMA FACTOR"/>
    <property type="match status" value="1"/>
</dbReference>
<evidence type="ECO:0000313" key="5">
    <source>
        <dbReference type="EMBL" id="TSJ76642.1"/>
    </source>
</evidence>
<protein>
    <submittedName>
        <fullName evidence="5">Sigma-70 family RNA polymerase sigma factor</fullName>
    </submittedName>
</protein>
<dbReference type="Pfam" id="PF04542">
    <property type="entry name" value="Sigma70_r2"/>
    <property type="match status" value="1"/>
</dbReference>